<dbReference type="InterPro" id="IPR011009">
    <property type="entry name" value="Kinase-like_dom_sf"/>
</dbReference>
<accession>A0AAW0DHW9</accession>
<keyword evidence="3" id="KW-1185">Reference proteome</keyword>
<evidence type="ECO:0000256" key="1">
    <source>
        <dbReference type="SAM" id="MobiDB-lite"/>
    </source>
</evidence>
<feature type="compositionally biased region" description="Low complexity" evidence="1">
    <location>
        <begin position="415"/>
        <end position="433"/>
    </location>
</feature>
<protein>
    <submittedName>
        <fullName evidence="2">Uncharacterized protein</fullName>
    </submittedName>
</protein>
<name>A0AAW0DHW9_9AGAR</name>
<feature type="compositionally biased region" description="Pro residues" evidence="1">
    <location>
        <begin position="434"/>
        <end position="447"/>
    </location>
</feature>
<sequence>MASRRSSGLHGEISPIDSFSDEELSDLIQGIDWEEDIAAIPELDFLGSTPVYWFKPYALVVKHVKSDHRNETDIMEYVRQHTSILMPRIHRVLQHHSQEGSWVVMDLIEGDTLHVKWSILSWLHRLQVIFTLHSYIQRLRRTHLPDHTIPEASDCTRTLPCTISHLDGKHETAGQFYAALEGWHNRQYHHAQITFHSHKRSVTSLPMMVFSASTISLPRSHPMDVGPDNLRLTSSSMVDLRNPRSPPVDPRRARRHCTDFGIRATAPPPPPLPLTSIPSNAVAVVAPSLTPTSTLSNDSEYLQNLELDMDLDFPEPPPISPILRRMKSSPLFTLEDAAARSTGDLLRLRRAIGARGLDNDKHWKNPFASAASDEESIMDLDDLGVSPLSDESCAVVVPDEELRIRQRIHGHRKFPSTSTYTSISASSASSSAHPPQPPPPIPLPPTPVESSTTSSPRKMRSLRFSPGCEDKPIRSIVRGRSVSMDFHAQKTYPALFFSGQSQQTKQEPRQYVSPRPRPQPTLETPFLHRPILRSSSSVVPRGHGGEEFKSFIDISPEPEKLKGGKDKVKKLIKRASMVFMKSGKGLKKSGSFAQFVKR</sequence>
<comment type="caution">
    <text evidence="2">The sequence shown here is derived from an EMBL/GenBank/DDBJ whole genome shotgun (WGS) entry which is preliminary data.</text>
</comment>
<dbReference type="Proteomes" id="UP001383192">
    <property type="component" value="Unassembled WGS sequence"/>
</dbReference>
<proteinExistence type="predicted"/>
<dbReference type="AlphaFoldDB" id="A0AAW0DHW9"/>
<feature type="region of interest" description="Disordered" evidence="1">
    <location>
        <begin position="407"/>
        <end position="467"/>
    </location>
</feature>
<feature type="region of interest" description="Disordered" evidence="1">
    <location>
        <begin position="500"/>
        <end position="523"/>
    </location>
</feature>
<evidence type="ECO:0000313" key="2">
    <source>
        <dbReference type="EMBL" id="KAK7051237.1"/>
    </source>
</evidence>
<organism evidence="2 3">
    <name type="scientific">Paramarasmius palmivorus</name>
    <dbReference type="NCBI Taxonomy" id="297713"/>
    <lineage>
        <taxon>Eukaryota</taxon>
        <taxon>Fungi</taxon>
        <taxon>Dikarya</taxon>
        <taxon>Basidiomycota</taxon>
        <taxon>Agaricomycotina</taxon>
        <taxon>Agaricomycetes</taxon>
        <taxon>Agaricomycetidae</taxon>
        <taxon>Agaricales</taxon>
        <taxon>Marasmiineae</taxon>
        <taxon>Marasmiaceae</taxon>
        <taxon>Paramarasmius</taxon>
    </lineage>
</organism>
<gene>
    <name evidence="2" type="ORF">VNI00_004737</name>
</gene>
<dbReference type="SUPFAM" id="SSF56112">
    <property type="entry name" value="Protein kinase-like (PK-like)"/>
    <property type="match status" value="1"/>
</dbReference>
<dbReference type="EMBL" id="JAYKXP010000013">
    <property type="protein sequence ID" value="KAK7051237.1"/>
    <property type="molecule type" value="Genomic_DNA"/>
</dbReference>
<evidence type="ECO:0000313" key="3">
    <source>
        <dbReference type="Proteomes" id="UP001383192"/>
    </source>
</evidence>
<reference evidence="2 3" key="1">
    <citation type="submission" date="2024-01" db="EMBL/GenBank/DDBJ databases">
        <title>A draft genome for a cacao thread blight-causing isolate of Paramarasmius palmivorus.</title>
        <authorList>
            <person name="Baruah I.K."/>
            <person name="Bukari Y."/>
            <person name="Amoako-Attah I."/>
            <person name="Meinhardt L.W."/>
            <person name="Bailey B.A."/>
            <person name="Cohen S.P."/>
        </authorList>
    </citation>
    <scope>NUCLEOTIDE SEQUENCE [LARGE SCALE GENOMIC DNA]</scope>
    <source>
        <strain evidence="2 3">GH-12</strain>
    </source>
</reference>